<dbReference type="Proteomes" id="UP000476055">
    <property type="component" value="Unassembled WGS sequence"/>
</dbReference>
<comment type="function">
    <text evidence="7">May play the central regulatory role in sporulation. It may be an element of the effector pathway responsible for the activation of sporulation genes in response to nutritional stress. Spo0A may act in concert with spo0H (a sigma factor) to control the expression of some genes that are critical to the sporulation process.</text>
</comment>
<dbReference type="InterPro" id="IPR039420">
    <property type="entry name" value="WalR-like"/>
</dbReference>
<dbReference type="SMART" id="SM00862">
    <property type="entry name" value="Trans_reg_C"/>
    <property type="match status" value="1"/>
</dbReference>
<dbReference type="GO" id="GO:0000976">
    <property type="term" value="F:transcription cis-regulatory region binding"/>
    <property type="evidence" value="ECO:0007669"/>
    <property type="project" value="TreeGrafter"/>
</dbReference>
<evidence type="ECO:0000256" key="8">
    <source>
        <dbReference type="PROSITE-ProRule" id="PRU00169"/>
    </source>
</evidence>
<dbReference type="SUPFAM" id="SSF46894">
    <property type="entry name" value="C-terminal effector domain of the bipartite response regulators"/>
    <property type="match status" value="1"/>
</dbReference>
<dbReference type="SMART" id="SM00448">
    <property type="entry name" value="REC"/>
    <property type="match status" value="1"/>
</dbReference>
<protein>
    <recommendedName>
        <fullName evidence="1">Stage 0 sporulation protein A homolog</fullName>
    </recommendedName>
</protein>
<evidence type="ECO:0000256" key="3">
    <source>
        <dbReference type="ARBA" id="ARBA00023012"/>
    </source>
</evidence>
<dbReference type="InterPro" id="IPR036388">
    <property type="entry name" value="WH-like_DNA-bd_sf"/>
</dbReference>
<evidence type="ECO:0000256" key="4">
    <source>
        <dbReference type="ARBA" id="ARBA00023015"/>
    </source>
</evidence>
<evidence type="ECO:0000259" key="10">
    <source>
        <dbReference type="PROSITE" id="PS50110"/>
    </source>
</evidence>
<keyword evidence="4" id="KW-0805">Transcription regulation</keyword>
<accession>A0A6L5YF90</accession>
<dbReference type="PROSITE" id="PS51755">
    <property type="entry name" value="OMPR_PHOB"/>
    <property type="match status" value="1"/>
</dbReference>
<evidence type="ECO:0000256" key="6">
    <source>
        <dbReference type="ARBA" id="ARBA00023163"/>
    </source>
</evidence>
<dbReference type="PANTHER" id="PTHR48111">
    <property type="entry name" value="REGULATOR OF RPOS"/>
    <property type="match status" value="1"/>
</dbReference>
<dbReference type="FunFam" id="3.40.50.2300:FF:000001">
    <property type="entry name" value="DNA-binding response regulator PhoB"/>
    <property type="match status" value="1"/>
</dbReference>
<name>A0A6L5YF90_9FIRM</name>
<evidence type="ECO:0000313" key="13">
    <source>
        <dbReference type="Proteomes" id="UP000476055"/>
    </source>
</evidence>
<proteinExistence type="predicted"/>
<dbReference type="FunFam" id="1.10.10.10:FF:000018">
    <property type="entry name" value="DNA-binding response regulator ResD"/>
    <property type="match status" value="1"/>
</dbReference>
<dbReference type="Gene3D" id="6.10.250.690">
    <property type="match status" value="1"/>
</dbReference>
<evidence type="ECO:0000256" key="9">
    <source>
        <dbReference type="PROSITE-ProRule" id="PRU01091"/>
    </source>
</evidence>
<dbReference type="EMBL" id="VUMU01000001">
    <property type="protein sequence ID" value="MST56899.1"/>
    <property type="molecule type" value="Genomic_DNA"/>
</dbReference>
<feature type="domain" description="Response regulatory" evidence="10">
    <location>
        <begin position="3"/>
        <end position="116"/>
    </location>
</feature>
<evidence type="ECO:0000256" key="7">
    <source>
        <dbReference type="ARBA" id="ARBA00024867"/>
    </source>
</evidence>
<sequence>MYNILICDDEKDIVNALKIYLNDSNYYFLEAFDGEEAVHVVETKEVHLVLMDIMMPKLDGIQAMLKIREKSNVPVILLTAKGEDSDKVLGLTVGADDYITKPFNPIEVSARVKSQLRRYMQLGGGSVRPDVIRVGGIELDDKEKRVTLDGEPVALTPTEYDILKLLMQNPGQVFSPREIYSRIWNDLPLGSENTVAVHIRHLREKLEINPAEPRYLKVVWGQGYKCEKQG</sequence>
<gene>
    <name evidence="12" type="ORF">FYJ59_01320</name>
</gene>
<dbReference type="InterPro" id="IPR001867">
    <property type="entry name" value="OmpR/PhoB-type_DNA-bd"/>
</dbReference>
<dbReference type="GO" id="GO:0005829">
    <property type="term" value="C:cytosol"/>
    <property type="evidence" value="ECO:0007669"/>
    <property type="project" value="TreeGrafter"/>
</dbReference>
<dbReference type="PROSITE" id="PS50110">
    <property type="entry name" value="RESPONSE_REGULATORY"/>
    <property type="match status" value="1"/>
</dbReference>
<dbReference type="GO" id="GO:0000156">
    <property type="term" value="F:phosphorelay response regulator activity"/>
    <property type="evidence" value="ECO:0007669"/>
    <property type="project" value="TreeGrafter"/>
</dbReference>
<dbReference type="Pfam" id="PF00072">
    <property type="entry name" value="Response_reg"/>
    <property type="match status" value="1"/>
</dbReference>
<keyword evidence="6" id="KW-0804">Transcription</keyword>
<dbReference type="CDD" id="cd17574">
    <property type="entry name" value="REC_OmpR"/>
    <property type="match status" value="1"/>
</dbReference>
<dbReference type="Gene3D" id="3.40.50.2300">
    <property type="match status" value="1"/>
</dbReference>
<keyword evidence="2 8" id="KW-0597">Phosphoprotein</keyword>
<keyword evidence="5 9" id="KW-0238">DNA-binding</keyword>
<feature type="domain" description="OmpR/PhoB-type" evidence="11">
    <location>
        <begin position="129"/>
        <end position="228"/>
    </location>
</feature>
<comment type="caution">
    <text evidence="12">The sequence shown here is derived from an EMBL/GenBank/DDBJ whole genome shotgun (WGS) entry which is preliminary data.</text>
</comment>
<evidence type="ECO:0000256" key="2">
    <source>
        <dbReference type="ARBA" id="ARBA00022553"/>
    </source>
</evidence>
<dbReference type="InterPro" id="IPR011006">
    <property type="entry name" value="CheY-like_superfamily"/>
</dbReference>
<dbReference type="AlphaFoldDB" id="A0A6L5YF90"/>
<feature type="modified residue" description="4-aspartylphosphate" evidence="8">
    <location>
        <position position="52"/>
    </location>
</feature>
<reference evidence="12 13" key="1">
    <citation type="submission" date="2019-08" db="EMBL/GenBank/DDBJ databases">
        <title>In-depth cultivation of the pig gut microbiome towards novel bacterial diversity and tailored functional studies.</title>
        <authorList>
            <person name="Wylensek D."/>
            <person name="Hitch T.C.A."/>
            <person name="Clavel T."/>
        </authorList>
    </citation>
    <scope>NUCLEOTIDE SEQUENCE [LARGE SCALE GENOMIC DNA]</scope>
    <source>
        <strain evidence="12 13">WCA3-601-WT-6H</strain>
    </source>
</reference>
<dbReference type="RefSeq" id="WP_154494945.1">
    <property type="nucleotide sequence ID" value="NZ_VUMU01000001.1"/>
</dbReference>
<dbReference type="SUPFAM" id="SSF52172">
    <property type="entry name" value="CheY-like"/>
    <property type="match status" value="1"/>
</dbReference>
<keyword evidence="3" id="KW-0902">Two-component regulatory system</keyword>
<dbReference type="Gene3D" id="1.10.10.10">
    <property type="entry name" value="Winged helix-like DNA-binding domain superfamily/Winged helix DNA-binding domain"/>
    <property type="match status" value="1"/>
</dbReference>
<feature type="DNA-binding region" description="OmpR/PhoB-type" evidence="9">
    <location>
        <begin position="129"/>
        <end position="228"/>
    </location>
</feature>
<dbReference type="GO" id="GO:0006355">
    <property type="term" value="P:regulation of DNA-templated transcription"/>
    <property type="evidence" value="ECO:0007669"/>
    <property type="project" value="InterPro"/>
</dbReference>
<evidence type="ECO:0000256" key="5">
    <source>
        <dbReference type="ARBA" id="ARBA00023125"/>
    </source>
</evidence>
<dbReference type="CDD" id="cd00383">
    <property type="entry name" value="trans_reg_C"/>
    <property type="match status" value="1"/>
</dbReference>
<dbReference type="Pfam" id="PF00486">
    <property type="entry name" value="Trans_reg_C"/>
    <property type="match status" value="1"/>
</dbReference>
<evidence type="ECO:0000259" key="11">
    <source>
        <dbReference type="PROSITE" id="PS51755"/>
    </source>
</evidence>
<dbReference type="PANTHER" id="PTHR48111:SF2">
    <property type="entry name" value="RESPONSE REGULATOR SAER"/>
    <property type="match status" value="1"/>
</dbReference>
<evidence type="ECO:0000313" key="12">
    <source>
        <dbReference type="EMBL" id="MST56899.1"/>
    </source>
</evidence>
<dbReference type="InterPro" id="IPR016032">
    <property type="entry name" value="Sig_transdc_resp-reg_C-effctor"/>
</dbReference>
<organism evidence="12 13">
    <name type="scientific">Waltera intestinalis</name>
    <dbReference type="NCBI Taxonomy" id="2606635"/>
    <lineage>
        <taxon>Bacteria</taxon>
        <taxon>Bacillati</taxon>
        <taxon>Bacillota</taxon>
        <taxon>Clostridia</taxon>
        <taxon>Lachnospirales</taxon>
        <taxon>Lachnospiraceae</taxon>
        <taxon>Waltera</taxon>
    </lineage>
</organism>
<evidence type="ECO:0000256" key="1">
    <source>
        <dbReference type="ARBA" id="ARBA00018672"/>
    </source>
</evidence>
<keyword evidence="13" id="KW-1185">Reference proteome</keyword>
<dbReference type="InterPro" id="IPR001789">
    <property type="entry name" value="Sig_transdc_resp-reg_receiver"/>
</dbReference>
<dbReference type="GO" id="GO:0032993">
    <property type="term" value="C:protein-DNA complex"/>
    <property type="evidence" value="ECO:0007669"/>
    <property type="project" value="TreeGrafter"/>
</dbReference>